<dbReference type="Gene3D" id="3.40.50.620">
    <property type="entry name" value="HUPs"/>
    <property type="match status" value="1"/>
</dbReference>
<gene>
    <name evidence="11" type="primary">nadD</name>
    <name evidence="13" type="ORF">Nstercoris_00398</name>
</gene>
<evidence type="ECO:0000256" key="7">
    <source>
        <dbReference type="ARBA" id="ARBA00022741"/>
    </source>
</evidence>
<dbReference type="SUPFAM" id="SSF52374">
    <property type="entry name" value="Nucleotidylyl transferase"/>
    <property type="match status" value="1"/>
</dbReference>
<dbReference type="Pfam" id="PF01467">
    <property type="entry name" value="CTP_transf_like"/>
    <property type="match status" value="1"/>
</dbReference>
<comment type="similarity">
    <text evidence="3 11">Belongs to the NadD family.</text>
</comment>
<name>A0A4Y1YK30_9PROT</name>
<keyword evidence="9 11" id="KW-0520">NAD</keyword>
<dbReference type="NCBIfam" id="TIGR00482">
    <property type="entry name" value="nicotinate (nicotinamide) nucleotide adenylyltransferase"/>
    <property type="match status" value="1"/>
</dbReference>
<evidence type="ECO:0000259" key="12">
    <source>
        <dbReference type="Pfam" id="PF01467"/>
    </source>
</evidence>
<dbReference type="Proteomes" id="UP000316473">
    <property type="component" value="Chromosome"/>
</dbReference>
<comment type="pathway">
    <text evidence="2 11">Cofactor biosynthesis; NAD(+) biosynthesis; deamido-NAD(+) from nicotinate D-ribonucleotide: step 1/1.</text>
</comment>
<evidence type="ECO:0000256" key="8">
    <source>
        <dbReference type="ARBA" id="ARBA00022840"/>
    </source>
</evidence>
<dbReference type="KEGG" id="nst:Nstercoris_00398"/>
<evidence type="ECO:0000256" key="5">
    <source>
        <dbReference type="ARBA" id="ARBA00022679"/>
    </source>
</evidence>
<dbReference type="HAMAP" id="MF_00244">
    <property type="entry name" value="NaMN_adenylyltr"/>
    <property type="match status" value="1"/>
</dbReference>
<evidence type="ECO:0000256" key="2">
    <source>
        <dbReference type="ARBA" id="ARBA00005019"/>
    </source>
</evidence>
<dbReference type="GO" id="GO:0004515">
    <property type="term" value="F:nicotinate-nucleotide adenylyltransferase activity"/>
    <property type="evidence" value="ECO:0007669"/>
    <property type="project" value="UniProtKB-UniRule"/>
</dbReference>
<proteinExistence type="inferred from homology"/>
<dbReference type="GO" id="GO:0009435">
    <property type="term" value="P:NAD+ biosynthetic process"/>
    <property type="evidence" value="ECO:0007669"/>
    <property type="project" value="UniProtKB-UniRule"/>
</dbReference>
<dbReference type="GO" id="GO:0005524">
    <property type="term" value="F:ATP binding"/>
    <property type="evidence" value="ECO:0007669"/>
    <property type="project" value="UniProtKB-KW"/>
</dbReference>
<evidence type="ECO:0000256" key="6">
    <source>
        <dbReference type="ARBA" id="ARBA00022695"/>
    </source>
</evidence>
<keyword evidence="6 11" id="KW-0548">Nucleotidyltransferase</keyword>
<dbReference type="InterPro" id="IPR005248">
    <property type="entry name" value="NadD/NMNAT"/>
</dbReference>
<dbReference type="NCBIfam" id="NF000840">
    <property type="entry name" value="PRK00071.1-3"/>
    <property type="match status" value="1"/>
</dbReference>
<evidence type="ECO:0000256" key="11">
    <source>
        <dbReference type="HAMAP-Rule" id="MF_00244"/>
    </source>
</evidence>
<organism evidence="13 14">
    <name type="scientific">Nitrosomonas stercoris</name>
    <dbReference type="NCBI Taxonomy" id="1444684"/>
    <lineage>
        <taxon>Bacteria</taxon>
        <taxon>Pseudomonadati</taxon>
        <taxon>Pseudomonadota</taxon>
        <taxon>Betaproteobacteria</taxon>
        <taxon>Nitrosomonadales</taxon>
        <taxon>Nitrosomonadaceae</taxon>
        <taxon>Nitrosomonas</taxon>
    </lineage>
</organism>
<accession>A0A4Y1YK30</accession>
<dbReference type="PANTHER" id="PTHR39321">
    <property type="entry name" value="NICOTINATE-NUCLEOTIDE ADENYLYLTRANSFERASE-RELATED"/>
    <property type="match status" value="1"/>
</dbReference>
<dbReference type="PANTHER" id="PTHR39321:SF3">
    <property type="entry name" value="PHOSPHOPANTETHEINE ADENYLYLTRANSFERASE"/>
    <property type="match status" value="1"/>
</dbReference>
<protein>
    <recommendedName>
        <fullName evidence="11">Probable nicotinate-nucleotide adenylyltransferase</fullName>
        <ecNumber evidence="11">2.7.7.18</ecNumber>
    </recommendedName>
    <alternativeName>
        <fullName evidence="11">Deamido-NAD(+) diphosphorylase</fullName>
    </alternativeName>
    <alternativeName>
        <fullName evidence="11">Deamido-NAD(+) pyrophosphorylase</fullName>
    </alternativeName>
    <alternativeName>
        <fullName evidence="11">Nicotinate mononucleotide adenylyltransferase</fullName>
        <shortName evidence="11">NaMN adenylyltransferase</shortName>
    </alternativeName>
</protein>
<keyword evidence="7 11" id="KW-0547">Nucleotide-binding</keyword>
<evidence type="ECO:0000256" key="1">
    <source>
        <dbReference type="ARBA" id="ARBA00002324"/>
    </source>
</evidence>
<dbReference type="InterPro" id="IPR014729">
    <property type="entry name" value="Rossmann-like_a/b/a_fold"/>
</dbReference>
<evidence type="ECO:0000313" key="14">
    <source>
        <dbReference type="Proteomes" id="UP000316473"/>
    </source>
</evidence>
<dbReference type="EC" id="2.7.7.18" evidence="11"/>
<dbReference type="EMBL" id="AP019755">
    <property type="protein sequence ID" value="BBL34168.1"/>
    <property type="molecule type" value="Genomic_DNA"/>
</dbReference>
<keyword evidence="5 11" id="KW-0808">Transferase</keyword>
<keyword evidence="8 11" id="KW-0067">ATP-binding</keyword>
<evidence type="ECO:0000256" key="9">
    <source>
        <dbReference type="ARBA" id="ARBA00023027"/>
    </source>
</evidence>
<dbReference type="InterPro" id="IPR004821">
    <property type="entry name" value="Cyt_trans-like"/>
</dbReference>
<dbReference type="UniPathway" id="UPA00253">
    <property type="reaction ID" value="UER00332"/>
</dbReference>
<dbReference type="AlphaFoldDB" id="A0A4Y1YK30"/>
<dbReference type="NCBIfam" id="TIGR00125">
    <property type="entry name" value="cyt_tran_rel"/>
    <property type="match status" value="1"/>
</dbReference>
<dbReference type="NCBIfam" id="NF000839">
    <property type="entry name" value="PRK00071.1-1"/>
    <property type="match status" value="1"/>
</dbReference>
<sequence length="231" mass="26174">MTAPYSLVGIYGGTFDPVHYGHLRIAEELSDILQLDHLFFLPAGSPRLRNAPFVSSAHRTAMLQAAIHHNALFSVDDREIKRLGPTYSVETLREIRQEYQTHHSTDKPVALCFIIGSDAFIKLPLWYHWHELFELCHLIITNRPGTALNTLSDLPDELKAIYKHRVVTTATALKNSANGYIFIPSTTLLDISSTKIRHLIASGHSARYLLPEAVLHYIDQHHFYTKNNAII</sequence>
<reference evidence="13 14" key="1">
    <citation type="submission" date="2019-06" db="EMBL/GenBank/DDBJ databases">
        <title>Nitrosomonas stercoris KYUHI-S whole genome shotgun sequence.</title>
        <authorList>
            <person name="Nakagawa T."/>
            <person name="Tsuchiya Y."/>
            <person name="Takahashi R."/>
        </authorList>
    </citation>
    <scope>NUCLEOTIDE SEQUENCE [LARGE SCALE GENOMIC DNA]</scope>
    <source>
        <strain evidence="13 14">KYUHI-S</strain>
    </source>
</reference>
<evidence type="ECO:0000256" key="10">
    <source>
        <dbReference type="ARBA" id="ARBA00048721"/>
    </source>
</evidence>
<comment type="catalytic activity">
    <reaction evidence="10 11">
        <text>nicotinate beta-D-ribonucleotide + ATP + H(+) = deamido-NAD(+) + diphosphate</text>
        <dbReference type="Rhea" id="RHEA:22860"/>
        <dbReference type="ChEBI" id="CHEBI:15378"/>
        <dbReference type="ChEBI" id="CHEBI:30616"/>
        <dbReference type="ChEBI" id="CHEBI:33019"/>
        <dbReference type="ChEBI" id="CHEBI:57502"/>
        <dbReference type="ChEBI" id="CHEBI:58437"/>
        <dbReference type="EC" id="2.7.7.18"/>
    </reaction>
</comment>
<keyword evidence="14" id="KW-1185">Reference proteome</keyword>
<keyword evidence="4 11" id="KW-0662">Pyridine nucleotide biosynthesis</keyword>
<evidence type="ECO:0000313" key="13">
    <source>
        <dbReference type="EMBL" id="BBL34168.1"/>
    </source>
</evidence>
<comment type="function">
    <text evidence="1 11">Catalyzes the reversible adenylation of nicotinate mononucleotide (NaMN) to nicotinic acid adenine dinucleotide (NaAD).</text>
</comment>
<dbReference type="CDD" id="cd02165">
    <property type="entry name" value="NMNAT"/>
    <property type="match status" value="1"/>
</dbReference>
<evidence type="ECO:0000256" key="4">
    <source>
        <dbReference type="ARBA" id="ARBA00022642"/>
    </source>
</evidence>
<feature type="domain" description="Cytidyltransferase-like" evidence="12">
    <location>
        <begin position="10"/>
        <end position="198"/>
    </location>
</feature>
<evidence type="ECO:0000256" key="3">
    <source>
        <dbReference type="ARBA" id="ARBA00009014"/>
    </source>
</evidence>